<sequence length="1195" mass="132988">MPCIIPAHPCARNMVNVALITVWRPAPPRSTMAARKPPTHPDTMLFAPLLESCPWPTTTGSRTAIGPLYGSTASLCIAELAAEERLLVAFTEDTAQAQMLARELPFFLPEDCEILQLPDWETLPYDNFSPHQDIVSERLRTLHRLPDTHRGVLLLPIAALMQRLPPRHYIEGNSLLLEEGQSLDIEALRAALSKSGYRAVDTVYEHGEFAVRGSLMDIYPMGSKLPLRIDLLDDEIDSLRSFDPETQRTIEKLPRVDLLPAREFPLDKPGIQAFQQRWYARFDVDHDQCPVFTELSDGRAPGGAEYYLPLFFDACESLLDYLPENAALLTLGDHYSAASRFWEEASRRFTDYGVDPRRPLLSPGELFMPVEELFQVLKRHAVLELRPSAEAPAHIAANTEPPPQLLDGENESGLATRLQTLLKDHSGPVLLCAETEGRREILLESLGKPPQEVANWHDFISSGADFALAVAPIDRGINLGPTAPMLITETQLFGERVAQRRRRRGRDALDPEAIFRDLNELREGSPVVHAEHGIGRYMGLTHLEVDGADAEFLTLEYADQSKLYVPVSSLQLISRYAGSDPEHAPLHRLGSEQWEKAQRKAREKANDVAAQLLEVYARREAREGVQFTSPEEDYAKFAAGFPFEETPDQAAAIDAVEADMCGTGVMDRLVCGDVGFGKTEVAMRAAFIATANARQVAVLVPTTLLAQQHYNSFRDRFANWPVKIEVISRFRAASDTREIAKRLESGDVDILIGTHKLIQSDIKFADLGLLIIDEEHRFGVRQKDSIKALRAEVDILTLTATPIPRTLNMALGGMRDLSIIATPPARRLSIKTFVREHDHGLIKEAVLRESLRGGQVFYVHNEVRTIEQCAQGLKELLPDLSVAVAHGQMHETQLERVMSDFYHQRHHILVCSTIIETGIDIPNANTIIIDRADKFGLAQLHQLRGRVGRSHHQAYAYLLCPPASAMTTDASKRLEAIEAAGDLGAGYQLATHDLEIRGAGELLGDEQSGQIQSVGFAMYSQLLRQAVEALRRGDIPDVDAPLQATTEVKLHSPALIPDDYLPDPNMRLILYKRIAACENDAALREMQVEMIDRFGLLPPQVKGLFITSSLRLLAQRCGIKALELGESGGHIDFTDDTNVDPLQLVTLVQEQPLSYRLAGPTRLRIERPLPDIKEREALARELLQRLAGEVLDEAA</sequence>
<evidence type="ECO:0000256" key="12">
    <source>
        <dbReference type="ARBA" id="ARBA00070128"/>
    </source>
</evidence>
<dbReference type="Pfam" id="PF00271">
    <property type="entry name" value="Helicase_C"/>
    <property type="match status" value="1"/>
</dbReference>
<dbReference type="InterPro" id="IPR004576">
    <property type="entry name" value="Mfd"/>
</dbReference>
<comment type="subcellular location">
    <subcellularLocation>
        <location evidence="1 13">Cytoplasm</location>
    </subcellularLocation>
</comment>
<keyword evidence="2 13" id="KW-0963">Cytoplasm</keyword>
<reference evidence="16 17" key="2">
    <citation type="journal article" date="2009" name="PLoS ONE">
        <title>The photosynthetic apparatus and its regulation in the aerobic gammaproteobacterium Congregibacter litoralis gen. nov., sp. nov.</title>
        <authorList>
            <person name="Spring S."/>
            <person name="Lunsdorf H."/>
            <person name="Fuchs B.M."/>
            <person name="Tindall B.J."/>
        </authorList>
    </citation>
    <scope>NUCLEOTIDE SEQUENCE [LARGE SCALE GENOMIC DNA]</scope>
    <source>
        <strain evidence="16">KT71</strain>
    </source>
</reference>
<dbReference type="Pfam" id="PF02559">
    <property type="entry name" value="CarD_TRCF_RID"/>
    <property type="match status" value="1"/>
</dbReference>
<evidence type="ECO:0000256" key="3">
    <source>
        <dbReference type="ARBA" id="ARBA00022741"/>
    </source>
</evidence>
<dbReference type="SMART" id="SM00490">
    <property type="entry name" value="HELICc"/>
    <property type="match status" value="1"/>
</dbReference>
<dbReference type="CDD" id="cd17991">
    <property type="entry name" value="DEXHc_TRCF"/>
    <property type="match status" value="1"/>
</dbReference>
<evidence type="ECO:0000313" key="17">
    <source>
        <dbReference type="Proteomes" id="UP000019205"/>
    </source>
</evidence>
<accession>A4A890</accession>
<dbReference type="GO" id="GO:0006355">
    <property type="term" value="P:regulation of DNA-templated transcription"/>
    <property type="evidence" value="ECO:0007669"/>
    <property type="project" value="UniProtKB-UniRule"/>
</dbReference>
<dbReference type="GO" id="GO:0000716">
    <property type="term" value="P:transcription-coupled nucleotide-excision repair, DNA damage recognition"/>
    <property type="evidence" value="ECO:0007669"/>
    <property type="project" value="UniProtKB-UniRule"/>
</dbReference>
<keyword evidence="6" id="KW-0347">Helicase</keyword>
<keyword evidence="3 13" id="KW-0547">Nucleotide-binding</keyword>
<dbReference type="InterPro" id="IPR003711">
    <property type="entry name" value="CarD-like/TRCF_RID"/>
</dbReference>
<dbReference type="SUPFAM" id="SSF143517">
    <property type="entry name" value="TRCF domain-like"/>
    <property type="match status" value="1"/>
</dbReference>
<comment type="similarity">
    <text evidence="10 13">In the N-terminal section; belongs to the UvrB family.</text>
</comment>
<dbReference type="Gene3D" id="3.40.50.300">
    <property type="entry name" value="P-loop containing nucleotide triphosphate hydrolases"/>
    <property type="match status" value="2"/>
</dbReference>
<dbReference type="PROSITE" id="PS51194">
    <property type="entry name" value="HELICASE_CTER"/>
    <property type="match status" value="1"/>
</dbReference>
<dbReference type="InterPro" id="IPR041471">
    <property type="entry name" value="UvrB_inter"/>
</dbReference>
<dbReference type="InterPro" id="IPR001650">
    <property type="entry name" value="Helicase_C-like"/>
</dbReference>
<dbReference type="EMBL" id="AAOA02000001">
    <property type="protein sequence ID" value="EAQ97885.2"/>
    <property type="molecule type" value="Genomic_DNA"/>
</dbReference>
<dbReference type="SUPFAM" id="SSF52540">
    <property type="entry name" value="P-loop containing nucleoside triphosphate hydrolases"/>
    <property type="match status" value="4"/>
</dbReference>
<evidence type="ECO:0000259" key="15">
    <source>
        <dbReference type="PROSITE" id="PS51194"/>
    </source>
</evidence>
<evidence type="ECO:0000256" key="5">
    <source>
        <dbReference type="ARBA" id="ARBA00022801"/>
    </source>
</evidence>
<evidence type="ECO:0000256" key="8">
    <source>
        <dbReference type="ARBA" id="ARBA00023125"/>
    </source>
</evidence>
<keyword evidence="17" id="KW-1185">Reference proteome</keyword>
<dbReference type="eggNOG" id="COG1197">
    <property type="taxonomic scope" value="Bacteria"/>
</dbReference>
<dbReference type="FunFam" id="3.40.50.300:FF:000546">
    <property type="entry name" value="Transcription-repair-coupling factor"/>
    <property type="match status" value="1"/>
</dbReference>
<name>A4A890_9GAMM</name>
<dbReference type="InterPro" id="IPR027417">
    <property type="entry name" value="P-loop_NTPase"/>
</dbReference>
<dbReference type="SMART" id="SM00982">
    <property type="entry name" value="TRCF"/>
    <property type="match status" value="1"/>
</dbReference>
<dbReference type="InterPro" id="IPR047112">
    <property type="entry name" value="RecG/Mfd"/>
</dbReference>
<dbReference type="InterPro" id="IPR037235">
    <property type="entry name" value="TRCF-like_C_D7"/>
</dbReference>
<dbReference type="Gene3D" id="2.40.10.170">
    <property type="match status" value="1"/>
</dbReference>
<dbReference type="PANTHER" id="PTHR47964:SF1">
    <property type="entry name" value="ATP-DEPENDENT DNA HELICASE HOMOLOG RECG, CHLOROPLASTIC"/>
    <property type="match status" value="1"/>
</dbReference>
<dbReference type="Pfam" id="PF03461">
    <property type="entry name" value="TRCF"/>
    <property type="match status" value="1"/>
</dbReference>
<evidence type="ECO:0000256" key="1">
    <source>
        <dbReference type="ARBA" id="ARBA00004496"/>
    </source>
</evidence>
<evidence type="ECO:0000256" key="4">
    <source>
        <dbReference type="ARBA" id="ARBA00022763"/>
    </source>
</evidence>
<evidence type="ECO:0000256" key="13">
    <source>
        <dbReference type="HAMAP-Rule" id="MF_00969"/>
    </source>
</evidence>
<dbReference type="InterPro" id="IPR005118">
    <property type="entry name" value="TRCF_C"/>
</dbReference>
<evidence type="ECO:0000256" key="6">
    <source>
        <dbReference type="ARBA" id="ARBA00022806"/>
    </source>
</evidence>
<dbReference type="GO" id="GO:0003684">
    <property type="term" value="F:damaged DNA binding"/>
    <property type="evidence" value="ECO:0007669"/>
    <property type="project" value="InterPro"/>
</dbReference>
<dbReference type="GO" id="GO:0005737">
    <property type="term" value="C:cytoplasm"/>
    <property type="evidence" value="ECO:0007669"/>
    <property type="project" value="UniProtKB-SubCell"/>
</dbReference>
<keyword evidence="5 13" id="KW-0378">Hydrolase</keyword>
<dbReference type="HAMAP" id="MF_00969">
    <property type="entry name" value="TRCF"/>
    <property type="match status" value="1"/>
</dbReference>
<dbReference type="HOGENOM" id="CLU_005122_1_3_6"/>
<gene>
    <name evidence="13" type="primary">mfd</name>
    <name evidence="16" type="ORF">KT71_15009</name>
</gene>
<proteinExistence type="inferred from homology"/>
<keyword evidence="8 13" id="KW-0238">DNA-binding</keyword>
<comment type="similarity">
    <text evidence="11 13">In the C-terminal section; belongs to the helicase family. RecG subfamily.</text>
</comment>
<comment type="function">
    <text evidence="13">Couples transcription and DNA repair by recognizing RNA polymerase (RNAP) stalled at DNA lesions. Mediates ATP-dependent release of RNAP and its truncated transcript from the DNA, and recruitment of nucleotide excision repair machinery to the damaged site.</text>
</comment>
<dbReference type="NCBIfam" id="TIGR00580">
    <property type="entry name" value="mfd"/>
    <property type="match status" value="1"/>
</dbReference>
<dbReference type="GO" id="GO:0005524">
    <property type="term" value="F:ATP binding"/>
    <property type="evidence" value="ECO:0007669"/>
    <property type="project" value="UniProtKB-UniRule"/>
</dbReference>
<dbReference type="Proteomes" id="UP000019205">
    <property type="component" value="Chromosome"/>
</dbReference>
<protein>
    <recommendedName>
        <fullName evidence="12 13">Transcription-repair-coupling factor</fullName>
        <shortName evidence="13">TRCF</shortName>
        <ecNumber evidence="13">3.6.4.-</ecNumber>
    </recommendedName>
</protein>
<organism evidence="16 17">
    <name type="scientific">Congregibacter litoralis KT71</name>
    <dbReference type="NCBI Taxonomy" id="314285"/>
    <lineage>
        <taxon>Bacteria</taxon>
        <taxon>Pseudomonadati</taxon>
        <taxon>Pseudomonadota</taxon>
        <taxon>Gammaproteobacteria</taxon>
        <taxon>Cellvibrionales</taxon>
        <taxon>Halieaceae</taxon>
        <taxon>Congregibacter</taxon>
    </lineage>
</organism>
<dbReference type="GO" id="GO:0016787">
    <property type="term" value="F:hydrolase activity"/>
    <property type="evidence" value="ECO:0007669"/>
    <property type="project" value="UniProtKB-KW"/>
</dbReference>
<dbReference type="STRING" id="314285.KT71_15009"/>
<dbReference type="SMART" id="SM00487">
    <property type="entry name" value="DEXDc"/>
    <property type="match status" value="1"/>
</dbReference>
<evidence type="ECO:0000256" key="11">
    <source>
        <dbReference type="ARBA" id="ARBA00061399"/>
    </source>
</evidence>
<dbReference type="Pfam" id="PF00270">
    <property type="entry name" value="DEAD"/>
    <property type="match status" value="1"/>
</dbReference>
<dbReference type="FunFam" id="3.40.50.300:FF:000300">
    <property type="entry name" value="Transcription-repair-coupling factor"/>
    <property type="match status" value="1"/>
</dbReference>
<keyword evidence="7 13" id="KW-0067">ATP-binding</keyword>
<evidence type="ECO:0000256" key="10">
    <source>
        <dbReference type="ARBA" id="ARBA00061104"/>
    </source>
</evidence>
<dbReference type="InterPro" id="IPR014001">
    <property type="entry name" value="Helicase_ATP-bd"/>
</dbReference>
<dbReference type="EC" id="3.6.4.-" evidence="13"/>
<dbReference type="InterPro" id="IPR011545">
    <property type="entry name" value="DEAD/DEAH_box_helicase_dom"/>
</dbReference>
<dbReference type="Gene3D" id="3.90.1150.50">
    <property type="entry name" value="Transcription-repair-coupling factor, D7 domain"/>
    <property type="match status" value="1"/>
</dbReference>
<dbReference type="GO" id="GO:0003678">
    <property type="term" value="F:DNA helicase activity"/>
    <property type="evidence" value="ECO:0007669"/>
    <property type="project" value="TreeGrafter"/>
</dbReference>
<dbReference type="Pfam" id="PF17757">
    <property type="entry name" value="UvrB_inter"/>
    <property type="match status" value="1"/>
</dbReference>
<dbReference type="Gene3D" id="3.40.50.11140">
    <property type="match status" value="1"/>
</dbReference>
<dbReference type="NCBIfam" id="NF007966">
    <property type="entry name" value="PRK10689.1"/>
    <property type="match status" value="1"/>
</dbReference>
<dbReference type="AlphaFoldDB" id="A4A890"/>
<dbReference type="Gene3D" id="3.30.2060.10">
    <property type="entry name" value="Penicillin-binding protein 1b domain"/>
    <property type="match status" value="1"/>
</dbReference>
<dbReference type="PANTHER" id="PTHR47964">
    <property type="entry name" value="ATP-DEPENDENT DNA HELICASE HOMOLOG RECG, CHLOROPLASTIC"/>
    <property type="match status" value="1"/>
</dbReference>
<dbReference type="InterPro" id="IPR036101">
    <property type="entry name" value="CarD-like/TRCF_RID_sf"/>
</dbReference>
<dbReference type="SMART" id="SM01058">
    <property type="entry name" value="CarD_TRCF"/>
    <property type="match status" value="1"/>
</dbReference>
<feature type="domain" description="Helicase ATP-binding" evidence="14">
    <location>
        <begin position="659"/>
        <end position="820"/>
    </location>
</feature>
<comment type="caution">
    <text evidence="16">The sequence shown here is derived from an EMBL/GenBank/DDBJ whole genome shotgun (WGS) entry which is preliminary data.</text>
</comment>
<dbReference type="SUPFAM" id="SSF141259">
    <property type="entry name" value="CarD-like"/>
    <property type="match status" value="1"/>
</dbReference>
<dbReference type="PROSITE" id="PS51192">
    <property type="entry name" value="HELICASE_ATP_BIND_1"/>
    <property type="match status" value="1"/>
</dbReference>
<keyword evidence="4 13" id="KW-0227">DNA damage</keyword>
<reference evidence="16 17" key="1">
    <citation type="journal article" date="2007" name="Proc. Natl. Acad. Sci. U.S.A.">
        <title>Characterization of a marine gammaproteobacterium capable of aerobic anoxygenic photosynthesis.</title>
        <authorList>
            <person name="Fuchs B.M."/>
            <person name="Spring S."/>
            <person name="Teeling H."/>
            <person name="Quast C."/>
            <person name="Wulf J."/>
            <person name="Schattenhofer M."/>
            <person name="Yan S."/>
            <person name="Ferriera S."/>
            <person name="Johnson J."/>
            <person name="Glockner F.O."/>
            <person name="Amann R."/>
        </authorList>
    </citation>
    <scope>NUCLEOTIDE SEQUENCE [LARGE SCALE GENOMIC DNA]</scope>
    <source>
        <strain evidence="16">KT71</strain>
    </source>
</reference>
<evidence type="ECO:0000259" key="14">
    <source>
        <dbReference type="PROSITE" id="PS51192"/>
    </source>
</evidence>
<evidence type="ECO:0000256" key="2">
    <source>
        <dbReference type="ARBA" id="ARBA00022490"/>
    </source>
</evidence>
<dbReference type="InterPro" id="IPR048635">
    <property type="entry name" value="MFD_D3"/>
</dbReference>
<feature type="domain" description="Helicase C-terminal" evidence="15">
    <location>
        <begin position="841"/>
        <end position="995"/>
    </location>
</feature>
<dbReference type="Gene3D" id="3.40.50.11180">
    <property type="match status" value="1"/>
</dbReference>
<keyword evidence="9 13" id="KW-0234">DNA repair</keyword>
<evidence type="ECO:0000256" key="7">
    <source>
        <dbReference type="ARBA" id="ARBA00022840"/>
    </source>
</evidence>
<evidence type="ECO:0000313" key="16">
    <source>
        <dbReference type="EMBL" id="EAQ97885.2"/>
    </source>
</evidence>
<dbReference type="Pfam" id="PF21132">
    <property type="entry name" value="MFD_D3"/>
    <property type="match status" value="1"/>
</dbReference>
<evidence type="ECO:0000256" key="9">
    <source>
        <dbReference type="ARBA" id="ARBA00023204"/>
    </source>
</evidence>